<comment type="function">
    <text evidence="10">Catalyzes the 1,3-allylic rearrangement of the homoallylic substrate isopentenyl (IPP) to its highly electrophilic allylic isomer, dimethylallyl diphosphate (DMAPP).</text>
</comment>
<dbReference type="GO" id="GO:0046872">
    <property type="term" value="F:metal ion binding"/>
    <property type="evidence" value="ECO:0007669"/>
    <property type="project" value="UniProtKB-KW"/>
</dbReference>
<comment type="similarity">
    <text evidence="2 10">Belongs to the IPP isomerase type 1 family.</text>
</comment>
<evidence type="ECO:0000256" key="6">
    <source>
        <dbReference type="ARBA" id="ARBA00022842"/>
    </source>
</evidence>
<dbReference type="Proteomes" id="UP000307000">
    <property type="component" value="Chromosome"/>
</dbReference>
<dbReference type="EC" id="5.3.3.2" evidence="3 10"/>
<dbReference type="NCBIfam" id="NF002995">
    <property type="entry name" value="PRK03759.1"/>
    <property type="match status" value="1"/>
</dbReference>
<feature type="domain" description="Nudix hydrolase" evidence="12">
    <location>
        <begin position="60"/>
        <end position="194"/>
    </location>
</feature>
<proteinExistence type="inferred from homology"/>
<keyword evidence="4 10" id="KW-0963">Cytoplasm</keyword>
<keyword evidence="8 10" id="KW-0414">Isoprene biosynthesis</keyword>
<reference evidence="13 14" key="1">
    <citation type="submission" date="2018-12" db="EMBL/GenBank/DDBJ databases">
        <title>Complete Genome Sequence of Glutamicibacter creatinolyticus strain LGCM259,isolated from an abscess of a 12-year-old mare in Italy.</title>
        <authorList>
            <person name="Santos R.G."/>
            <person name="Silva A.L."/>
            <person name="Seyffert N."/>
            <person name="Castro T.L.P."/>
            <person name="Attili A.R."/>
            <person name="Rifici C."/>
            <person name="Mazzullo G."/>
            <person name="Brenig B."/>
            <person name="Venanzi F."/>
            <person name="Azevedo V."/>
        </authorList>
    </citation>
    <scope>NUCLEOTIDE SEQUENCE [LARGE SCALE GENOMIC DNA]</scope>
    <source>
        <strain evidence="13 14">LGCM 259</strain>
    </source>
</reference>
<sequence length="203" mass="22721">MGKRTWCDSAAVPRCDKTDMVVFPMMKRMVEKFMDVVLLSESGQSIGTADKASVHTTETPLHLAFSCHLFNSEGQVLVTRRALSKLTWPGVWTNSFCGHPQPAEAPFDAIRRHARHELGCEIAELTVTLPDFRYRATDASGVVENEICPVHTARIDSELSPNPEEVMDWQWVDPAQLAVAVRATPWAFSPWLVMQLPQLPAYS</sequence>
<dbReference type="PROSITE" id="PS51462">
    <property type="entry name" value="NUDIX"/>
    <property type="match status" value="1"/>
</dbReference>
<dbReference type="InterPro" id="IPR056375">
    <property type="entry name" value="Idi_bact"/>
</dbReference>
<feature type="binding site" evidence="10">
    <location>
        <position position="99"/>
    </location>
    <ligand>
        <name>Mn(2+)</name>
        <dbReference type="ChEBI" id="CHEBI:29035"/>
    </ligand>
</feature>
<gene>
    <name evidence="10 13" type="primary">idi</name>
    <name evidence="13" type="ORF">GcLGCM259_1149</name>
</gene>
<dbReference type="CDD" id="cd02885">
    <property type="entry name" value="NUDIX_IPP_Isomerase"/>
    <property type="match status" value="1"/>
</dbReference>
<dbReference type="HAMAP" id="MF_00202">
    <property type="entry name" value="Idi"/>
    <property type="match status" value="1"/>
</dbReference>
<evidence type="ECO:0000256" key="7">
    <source>
        <dbReference type="ARBA" id="ARBA00023211"/>
    </source>
</evidence>
<keyword evidence="9 10" id="KW-0413">Isomerase</keyword>
<comment type="cofactor">
    <cofactor evidence="10">
        <name>Mg(2+)</name>
        <dbReference type="ChEBI" id="CHEBI:18420"/>
    </cofactor>
    <text evidence="10">Binds 1 Mg(2+) ion per subunit. The magnesium ion binds only when substrate is bound.</text>
</comment>
<dbReference type="GO" id="GO:0008299">
    <property type="term" value="P:isoprenoid biosynthetic process"/>
    <property type="evidence" value="ECO:0007669"/>
    <property type="project" value="UniProtKB-UniRule"/>
</dbReference>
<keyword evidence="7 10" id="KW-0464">Manganese</keyword>
<evidence type="ECO:0000256" key="4">
    <source>
        <dbReference type="ARBA" id="ARBA00022490"/>
    </source>
</evidence>
<dbReference type="NCBIfam" id="TIGR02150">
    <property type="entry name" value="IPP_isom_1"/>
    <property type="match status" value="1"/>
</dbReference>
<dbReference type="Gene3D" id="3.90.79.10">
    <property type="entry name" value="Nucleoside Triphosphate Pyrophosphohydrolase"/>
    <property type="match status" value="1"/>
</dbReference>
<keyword evidence="5 10" id="KW-0479">Metal-binding</keyword>
<evidence type="ECO:0000259" key="12">
    <source>
        <dbReference type="PROSITE" id="PS51462"/>
    </source>
</evidence>
<dbReference type="InterPro" id="IPR011876">
    <property type="entry name" value="IsopentenylPP_isomerase_typ1"/>
</dbReference>
<evidence type="ECO:0000256" key="3">
    <source>
        <dbReference type="ARBA" id="ARBA00012057"/>
    </source>
</evidence>
<dbReference type="UniPathway" id="UPA00059">
    <property type="reaction ID" value="UER00104"/>
</dbReference>
<feature type="binding site" evidence="10">
    <location>
        <position position="55"/>
    </location>
    <ligand>
        <name>Mn(2+)</name>
        <dbReference type="ChEBI" id="CHEBI:29035"/>
    </ligand>
</feature>
<protein>
    <recommendedName>
        <fullName evidence="3 10">Isopentenyl-diphosphate Delta-isomerase</fullName>
        <shortName evidence="10">IPP isomerase</shortName>
        <ecNumber evidence="3 10">5.3.3.2</ecNumber>
    </recommendedName>
    <alternativeName>
        <fullName evidence="10">IPP:DMAPP isomerase</fullName>
    </alternativeName>
    <alternativeName>
        <fullName evidence="10">Isopentenyl pyrophosphate isomerase</fullName>
    </alternativeName>
</protein>
<evidence type="ECO:0000256" key="11">
    <source>
        <dbReference type="PIRSR" id="PIRSR018427-1"/>
    </source>
</evidence>
<dbReference type="InterPro" id="IPR000086">
    <property type="entry name" value="NUDIX_hydrolase_dom"/>
</dbReference>
<evidence type="ECO:0000256" key="8">
    <source>
        <dbReference type="ARBA" id="ARBA00023229"/>
    </source>
</evidence>
<organism evidence="13 14">
    <name type="scientific">Glutamicibacter creatinolyticus</name>
    <dbReference type="NCBI Taxonomy" id="162496"/>
    <lineage>
        <taxon>Bacteria</taxon>
        <taxon>Bacillati</taxon>
        <taxon>Actinomycetota</taxon>
        <taxon>Actinomycetes</taxon>
        <taxon>Micrococcales</taxon>
        <taxon>Micrococcaceae</taxon>
        <taxon>Glutamicibacter</taxon>
    </lineage>
</organism>
<evidence type="ECO:0000256" key="9">
    <source>
        <dbReference type="ARBA" id="ARBA00023235"/>
    </source>
</evidence>
<feature type="binding site" evidence="10">
    <location>
        <position position="117"/>
    </location>
    <ligand>
        <name>Mg(2+)</name>
        <dbReference type="ChEBI" id="CHEBI:18420"/>
    </ligand>
</feature>
<feature type="active site" evidence="10 11">
    <location>
        <position position="97"/>
    </location>
</feature>
<dbReference type="GO" id="GO:0050992">
    <property type="term" value="P:dimethylallyl diphosphate biosynthetic process"/>
    <property type="evidence" value="ECO:0007669"/>
    <property type="project" value="UniProtKB-UniRule"/>
</dbReference>
<comment type="subcellular location">
    <subcellularLocation>
        <location evidence="10">Cytoplasm</location>
    </subcellularLocation>
</comment>
<evidence type="ECO:0000313" key="13">
    <source>
        <dbReference type="EMBL" id="QCY46890.1"/>
    </source>
</evidence>
<dbReference type="GO" id="GO:0004452">
    <property type="term" value="F:isopentenyl-diphosphate delta-isomerase activity"/>
    <property type="evidence" value="ECO:0007669"/>
    <property type="project" value="UniProtKB-UniRule"/>
</dbReference>
<dbReference type="PANTHER" id="PTHR10885">
    <property type="entry name" value="ISOPENTENYL-DIPHOSPHATE DELTA-ISOMERASE"/>
    <property type="match status" value="1"/>
</dbReference>
<dbReference type="KEGG" id="gcr:GcLGCM259_1149"/>
<feature type="binding site" evidence="10">
    <location>
        <position position="62"/>
    </location>
    <ligand>
        <name>Mn(2+)</name>
        <dbReference type="ChEBI" id="CHEBI:29035"/>
    </ligand>
</feature>
<dbReference type="GO" id="GO:0005737">
    <property type="term" value="C:cytoplasm"/>
    <property type="evidence" value="ECO:0007669"/>
    <property type="project" value="UniProtKB-SubCell"/>
</dbReference>
<feature type="binding site" evidence="10">
    <location>
        <position position="146"/>
    </location>
    <ligand>
        <name>Mn(2+)</name>
        <dbReference type="ChEBI" id="CHEBI:29035"/>
    </ligand>
</feature>
<feature type="binding site" evidence="10">
    <location>
        <position position="144"/>
    </location>
    <ligand>
        <name>Mn(2+)</name>
        <dbReference type="ChEBI" id="CHEBI:29035"/>
    </ligand>
</feature>
<evidence type="ECO:0000256" key="5">
    <source>
        <dbReference type="ARBA" id="ARBA00022723"/>
    </source>
</evidence>
<dbReference type="FunFam" id="3.90.79.10:FF:000009">
    <property type="entry name" value="Isopentenyl-diphosphate Delta-isomerase"/>
    <property type="match status" value="1"/>
</dbReference>
<dbReference type="InterPro" id="IPR015797">
    <property type="entry name" value="NUDIX_hydrolase-like_dom_sf"/>
</dbReference>
<dbReference type="SUPFAM" id="SSF55811">
    <property type="entry name" value="Nudix"/>
    <property type="match status" value="1"/>
</dbReference>
<name>A0A5B7WUG7_9MICC</name>
<evidence type="ECO:0000256" key="2">
    <source>
        <dbReference type="ARBA" id="ARBA00007579"/>
    </source>
</evidence>
<comment type="cofactor">
    <cofactor evidence="10">
        <name>Mn(2+)</name>
        <dbReference type="ChEBI" id="CHEBI:29035"/>
    </cofactor>
    <text evidence="10">Binds 1 Mn(2+) ion per subunit.</text>
</comment>
<accession>A0A5B7WUG7</accession>
<dbReference type="AlphaFoldDB" id="A0A5B7WUG7"/>
<evidence type="ECO:0000256" key="10">
    <source>
        <dbReference type="HAMAP-Rule" id="MF_00202"/>
    </source>
</evidence>
<dbReference type="PANTHER" id="PTHR10885:SF0">
    <property type="entry name" value="ISOPENTENYL-DIPHOSPHATE DELTA-ISOMERASE"/>
    <property type="match status" value="1"/>
</dbReference>
<feature type="active site" evidence="10 11">
    <location>
        <position position="146"/>
    </location>
</feature>
<evidence type="ECO:0000313" key="14">
    <source>
        <dbReference type="Proteomes" id="UP000307000"/>
    </source>
</evidence>
<evidence type="ECO:0000256" key="1">
    <source>
        <dbReference type="ARBA" id="ARBA00004826"/>
    </source>
</evidence>
<comment type="pathway">
    <text evidence="1 10">Isoprenoid biosynthesis; dimethylallyl diphosphate biosynthesis; dimethylallyl diphosphate from isopentenyl diphosphate: step 1/1.</text>
</comment>
<dbReference type="EMBL" id="CP034412">
    <property type="protein sequence ID" value="QCY46890.1"/>
    <property type="molecule type" value="Genomic_DNA"/>
</dbReference>
<dbReference type="PIRSF" id="PIRSF018427">
    <property type="entry name" value="Isopntndiph_ism"/>
    <property type="match status" value="1"/>
</dbReference>
<dbReference type="Pfam" id="PF00293">
    <property type="entry name" value="NUDIX"/>
    <property type="match status" value="1"/>
</dbReference>
<comment type="catalytic activity">
    <reaction evidence="10">
        <text>isopentenyl diphosphate = dimethylallyl diphosphate</text>
        <dbReference type="Rhea" id="RHEA:23284"/>
        <dbReference type="ChEBI" id="CHEBI:57623"/>
        <dbReference type="ChEBI" id="CHEBI:128769"/>
        <dbReference type="EC" id="5.3.3.2"/>
    </reaction>
</comment>
<keyword evidence="14" id="KW-1185">Reference proteome</keyword>
<keyword evidence="6 10" id="KW-0460">Magnesium</keyword>